<dbReference type="OrthoDB" id="411546at2759"/>
<accession>A0A9P1BS41</accession>
<feature type="chain" id="PRO_5043269731" evidence="1">
    <location>
        <begin position="26"/>
        <end position="314"/>
    </location>
</feature>
<evidence type="ECO:0000313" key="2">
    <source>
        <dbReference type="EMBL" id="CAI3978449.1"/>
    </source>
</evidence>
<organism evidence="2">
    <name type="scientific">Cladocopium goreaui</name>
    <dbReference type="NCBI Taxonomy" id="2562237"/>
    <lineage>
        <taxon>Eukaryota</taxon>
        <taxon>Sar</taxon>
        <taxon>Alveolata</taxon>
        <taxon>Dinophyceae</taxon>
        <taxon>Suessiales</taxon>
        <taxon>Symbiodiniaceae</taxon>
        <taxon>Cladocopium</taxon>
    </lineage>
</organism>
<dbReference type="EMBL" id="CAMXCT010000413">
    <property type="protein sequence ID" value="CAI3978449.1"/>
    <property type="molecule type" value="Genomic_DNA"/>
</dbReference>
<reference evidence="2" key="1">
    <citation type="submission" date="2022-10" db="EMBL/GenBank/DDBJ databases">
        <authorList>
            <person name="Chen Y."/>
            <person name="Dougan E. K."/>
            <person name="Chan C."/>
            <person name="Rhodes N."/>
            <person name="Thang M."/>
        </authorList>
    </citation>
    <scope>NUCLEOTIDE SEQUENCE</scope>
</reference>
<keyword evidence="1" id="KW-0732">Signal</keyword>
<comment type="caution">
    <text evidence="2">The sequence shown here is derived from an EMBL/GenBank/DDBJ whole genome shotgun (WGS) entry which is preliminary data.</text>
</comment>
<protein>
    <submittedName>
        <fullName evidence="2">Uncharacterized protein</fullName>
    </submittedName>
</protein>
<dbReference type="EMBL" id="CAMXCT020000413">
    <property type="protein sequence ID" value="CAL1131824.1"/>
    <property type="molecule type" value="Genomic_DNA"/>
</dbReference>
<evidence type="ECO:0000313" key="4">
    <source>
        <dbReference type="Proteomes" id="UP001152797"/>
    </source>
</evidence>
<feature type="signal peptide" evidence="1">
    <location>
        <begin position="1"/>
        <end position="25"/>
    </location>
</feature>
<name>A0A9P1BS41_9DINO</name>
<dbReference type="Proteomes" id="UP001152797">
    <property type="component" value="Unassembled WGS sequence"/>
</dbReference>
<evidence type="ECO:0000256" key="1">
    <source>
        <dbReference type="SAM" id="SignalP"/>
    </source>
</evidence>
<sequence length="314" mass="36380">MPHRCSLHLLLRYLTFWRRYKSVWANTLRFLPQTTHGTCDTCLDCKERFKTCQDAQSKFECARLYKNHLAIVGADRKLEEMGWISLNGASRETVLSSLRKRKIRGILERINIRKWIGPHAKINVEYLTSCRPWKLWLDANLPVRFQGGLKGDSEGHHAYIFLRRADVPRNINILSDDKRGEFQDHELDVICFVKKNASDRELAQEGILALPYQFVERIHGQAPLNPRVLKLPEQSRAAKYLELAELLLRRFPSESNGRVAKFLIDLCRSTDPGPLAPISWFTTQQRQDLIEIGSPALIARIVPTLRLEARFARR</sequence>
<gene>
    <name evidence="2" type="ORF">C1SCF055_LOCUS6501</name>
</gene>
<keyword evidence="4" id="KW-1185">Reference proteome</keyword>
<evidence type="ECO:0000313" key="3">
    <source>
        <dbReference type="EMBL" id="CAL1131824.1"/>
    </source>
</evidence>
<dbReference type="AlphaFoldDB" id="A0A9P1BS41"/>
<reference evidence="3" key="2">
    <citation type="submission" date="2024-04" db="EMBL/GenBank/DDBJ databases">
        <authorList>
            <person name="Chen Y."/>
            <person name="Shah S."/>
            <person name="Dougan E. K."/>
            <person name="Thang M."/>
            <person name="Chan C."/>
        </authorList>
    </citation>
    <scope>NUCLEOTIDE SEQUENCE [LARGE SCALE GENOMIC DNA]</scope>
</reference>
<dbReference type="EMBL" id="CAMXCT030000413">
    <property type="protein sequence ID" value="CAL4765761.1"/>
    <property type="molecule type" value="Genomic_DNA"/>
</dbReference>
<proteinExistence type="predicted"/>